<sequence>MKTRRFVVLPYSLHGDHIPHLMGRIVLDPLNPLRRFVPNPDDGAGFNPEDVVPTLCPAPVVYHNHTEVIRAGSSAKLRARLSDYLGFEVGTSASSSVALRAGVVRRYEMTDHGAVFRRFMAHDGFRGLIEGILDEAKGGEALMVVGFYTSEKTRWAASQTGGREHGVDLQIPVGAVVGLPVGVDPGLGGSKASSVEHGFEGEVKGEEIFAIAYDVIKKKHSLDRTARRWVSSTPVLGDELRVQAGHLAMGQDSDDELEYDSEPESDGAEMRYILGGDIQQWTSGTGKVEDYIEL</sequence>
<proteinExistence type="predicted"/>
<accession>A0AAD4HXC1</accession>
<dbReference type="EMBL" id="JAHCVI010000006">
    <property type="protein sequence ID" value="KAG7284418.1"/>
    <property type="molecule type" value="Genomic_DNA"/>
</dbReference>
<reference evidence="1" key="1">
    <citation type="submission" date="2023-02" db="EMBL/GenBank/DDBJ databases">
        <authorList>
            <person name="Palmer J.M."/>
        </authorList>
    </citation>
    <scope>NUCLEOTIDE SEQUENCE</scope>
    <source>
        <strain evidence="1">FW57</strain>
    </source>
</reference>
<protein>
    <submittedName>
        <fullName evidence="1">Uncharacterized protein</fullName>
    </submittedName>
</protein>
<evidence type="ECO:0000313" key="2">
    <source>
        <dbReference type="Proteomes" id="UP001197093"/>
    </source>
</evidence>
<dbReference type="AlphaFoldDB" id="A0AAD4HXC1"/>
<dbReference type="Proteomes" id="UP001197093">
    <property type="component" value="Unassembled WGS sequence"/>
</dbReference>
<comment type="caution">
    <text evidence="1">The sequence shown here is derived from an EMBL/GenBank/DDBJ whole genome shotgun (WGS) entry which is preliminary data.</text>
</comment>
<keyword evidence="2" id="KW-1185">Reference proteome</keyword>
<evidence type="ECO:0000313" key="1">
    <source>
        <dbReference type="EMBL" id="KAG7284418.1"/>
    </source>
</evidence>
<gene>
    <name evidence="1" type="ORF">NEMBOFW57_010791</name>
</gene>
<organism evidence="1 2">
    <name type="scientific">Staphylotrichum longicolle</name>
    <dbReference type="NCBI Taxonomy" id="669026"/>
    <lineage>
        <taxon>Eukaryota</taxon>
        <taxon>Fungi</taxon>
        <taxon>Dikarya</taxon>
        <taxon>Ascomycota</taxon>
        <taxon>Pezizomycotina</taxon>
        <taxon>Sordariomycetes</taxon>
        <taxon>Sordariomycetidae</taxon>
        <taxon>Sordariales</taxon>
        <taxon>Chaetomiaceae</taxon>
        <taxon>Staphylotrichum</taxon>
    </lineage>
</organism>
<name>A0AAD4HXC1_9PEZI</name>